<feature type="domain" description="Fatty acid desaturase N-terminal" evidence="8">
    <location>
        <begin position="662"/>
        <end position="703"/>
    </location>
</feature>
<dbReference type="Pfam" id="PF00487">
    <property type="entry name" value="FA_desaturase"/>
    <property type="match status" value="1"/>
</dbReference>
<comment type="similarity">
    <text evidence="3">Belongs to the fatty acid desaturase type 1 family.</text>
</comment>
<proteinExistence type="inferred from homology"/>
<dbReference type="InterPro" id="IPR014848">
    <property type="entry name" value="Rgp1"/>
</dbReference>
<dbReference type="Pfam" id="PF08737">
    <property type="entry name" value="Rgp1"/>
    <property type="match status" value="1"/>
</dbReference>
<keyword evidence="4" id="KW-0560">Oxidoreductase</keyword>
<evidence type="ECO:0000259" key="7">
    <source>
        <dbReference type="Pfam" id="PF00487"/>
    </source>
</evidence>
<evidence type="ECO:0000256" key="1">
    <source>
        <dbReference type="ARBA" id="ARBA00004370"/>
    </source>
</evidence>
<dbReference type="CDD" id="cd03507">
    <property type="entry name" value="Delta12-FADS-like"/>
    <property type="match status" value="1"/>
</dbReference>
<sequence length="1025" mass="115948">MSVRGFSFFGIGASNEKKGSLSAKSELLPSLRLQTSKEIYRPGDTITATIEVFSPKLSKEEAQKEQFSYAFASLLVDNLTFEVKGIEKLDTQWFAVPKPLPGSKQSRGEHVFLDCSTPSMVSKAIVSSGSTKTYIVRAELPKILPPSYKGTTIRYMYYVRSTLRGRWLMLENGHHSRESFDGPVQLEARAPLQIWVTQKNYNLLNEGGLSVATDQMDIYWKEKDDNSEWTRVNEIPDGFEEGYDSSRDEISSVSSYNPTKGNLDLSFRSSLSLQSMTTRVSNNEVQYSQGARTSSSYMPISQLLVAEVVDDPGGGLVSSQEKLNNSASGISPSLPWKSSSPFANDDAGVPTAAKSAEPVASEGFIRGRSYNIRLDDQVLLRFSPKNSDSTYYFGDMIGGTLTFFHGEGPRRCLEVSITLESSETINQRFVHPSRRSSLMTTKVHSDHHEVVSDLVQTSFLFSIPMDGPMSFSTPYISVQWALRFEFFTTPKHVDLTRYEHPLLIEEREKETCLSWKFVDTHLKHGDQSNLLRRHLLGPFQQLDALGVLPRLVSINCHVLLLTLFHKFQVLKLDLKMTELFLNVYKDGYSGHIPGCSYFFISFSLSTLVRADRRVFSCHPELSVEVGDVRTRRMGGGGRMRSRSEEVQGSGQKLKDAPLRRVPVEKPPFTLSQLKKAIPPHCFHRSALRSFAYVIHDLLIASGLLLLALYAIPAIPSATLRLAAWPVYWVLQGCVLTGVWVIAHECGHHAFSDSSTLDDVVGLVLHSFLLVPYFSWKYSHRRHHSNTGSLDRDEVFVPKPKSQLAWFSKYLNNPPGRFLSLFISLTLGWPLYLAFNVSGRPYPRFACHFDPYGPIYSDRERAQIFISDVGILSVSYLLYRLVASFSLSWVICIYGVPLLIVNGFLVLITYLQHTHPSLPHYDGDEWDWFRGALATVDRDYGVLNRVFHNITDTHVAHHLFSTMPHYHAMEATKAIKPILGDYYRYDPTPVWRAMWREARECVFVEPESTDDNSNANKGVFWYSNKF</sequence>
<evidence type="ECO:0000256" key="6">
    <source>
        <dbReference type="SAM" id="Phobius"/>
    </source>
</evidence>
<dbReference type="GO" id="GO:0016717">
    <property type="term" value="F:oxidoreductase activity, acting on paired donors, with oxidation of a pair of donors resulting in the reduction of molecular oxygen to two molecules of water"/>
    <property type="evidence" value="ECO:0007669"/>
    <property type="project" value="InterPro"/>
</dbReference>
<feature type="transmembrane region" description="Helical" evidence="6">
    <location>
        <begin position="817"/>
        <end position="834"/>
    </location>
</feature>
<evidence type="ECO:0000256" key="3">
    <source>
        <dbReference type="ARBA" id="ARBA00009295"/>
    </source>
</evidence>
<dbReference type="Proteomes" id="UP001085076">
    <property type="component" value="Unassembled WGS sequence"/>
</dbReference>
<dbReference type="GO" id="GO:0016020">
    <property type="term" value="C:membrane"/>
    <property type="evidence" value="ECO:0007669"/>
    <property type="project" value="UniProtKB-SubCell"/>
</dbReference>
<name>A0A9D5H373_9LILI</name>
<evidence type="ECO:0000313" key="9">
    <source>
        <dbReference type="EMBL" id="KAJ0961695.1"/>
    </source>
</evidence>
<feature type="transmembrane region" description="Helical" evidence="6">
    <location>
        <begin position="890"/>
        <end position="910"/>
    </location>
</feature>
<evidence type="ECO:0000256" key="2">
    <source>
        <dbReference type="ARBA" id="ARBA00005189"/>
    </source>
</evidence>
<protein>
    <submittedName>
        <fullName evidence="9">Uncharacterized protein</fullName>
    </submittedName>
</protein>
<comment type="pathway">
    <text evidence="2">Lipid metabolism.</text>
</comment>
<feature type="transmembrane region" description="Helical" evidence="6">
    <location>
        <begin position="754"/>
        <end position="775"/>
    </location>
</feature>
<keyword evidence="5 6" id="KW-0472">Membrane</keyword>
<keyword evidence="6" id="KW-1133">Transmembrane helix</keyword>
<feature type="transmembrane region" description="Helical" evidence="6">
    <location>
        <begin position="721"/>
        <end position="742"/>
    </location>
</feature>
<dbReference type="Pfam" id="PF11960">
    <property type="entry name" value="DUF3474"/>
    <property type="match status" value="1"/>
</dbReference>
<gene>
    <name evidence="9" type="ORF">J5N97_000014</name>
</gene>
<evidence type="ECO:0000256" key="5">
    <source>
        <dbReference type="ARBA" id="ARBA00023136"/>
    </source>
</evidence>
<dbReference type="OrthoDB" id="1461976at2759"/>
<accession>A0A9D5H373</accession>
<evidence type="ECO:0000313" key="10">
    <source>
        <dbReference type="Proteomes" id="UP001085076"/>
    </source>
</evidence>
<dbReference type="AlphaFoldDB" id="A0A9D5H373"/>
<dbReference type="PANTHER" id="PTHR32100">
    <property type="entry name" value="OMEGA-6 FATTY ACID DESATURASE, CHLOROPLASTIC"/>
    <property type="match status" value="1"/>
</dbReference>
<feature type="domain" description="Fatty acid desaturase" evidence="7">
    <location>
        <begin position="723"/>
        <end position="983"/>
    </location>
</feature>
<dbReference type="InterPro" id="IPR021863">
    <property type="entry name" value="FAS_N"/>
</dbReference>
<evidence type="ECO:0000259" key="8">
    <source>
        <dbReference type="Pfam" id="PF11960"/>
    </source>
</evidence>
<dbReference type="InterPro" id="IPR005804">
    <property type="entry name" value="FA_desaturase_dom"/>
</dbReference>
<comment type="subcellular location">
    <subcellularLocation>
        <location evidence="1">Membrane</location>
    </subcellularLocation>
</comment>
<dbReference type="GO" id="GO:0006629">
    <property type="term" value="P:lipid metabolic process"/>
    <property type="evidence" value="ECO:0007669"/>
    <property type="project" value="InterPro"/>
</dbReference>
<dbReference type="InterPro" id="IPR012171">
    <property type="entry name" value="Fatty_acid_desaturase"/>
</dbReference>
<keyword evidence="6" id="KW-0812">Transmembrane</keyword>
<dbReference type="EMBL" id="JAGGNH010000011">
    <property type="protein sequence ID" value="KAJ0961695.1"/>
    <property type="molecule type" value="Genomic_DNA"/>
</dbReference>
<keyword evidence="10" id="KW-1185">Reference proteome</keyword>
<evidence type="ECO:0000256" key="4">
    <source>
        <dbReference type="ARBA" id="ARBA00023002"/>
    </source>
</evidence>
<comment type="caution">
    <text evidence="9">The sequence shown here is derived from an EMBL/GenBank/DDBJ whole genome shotgun (WGS) entry which is preliminary data.</text>
</comment>
<reference evidence="9 10" key="1">
    <citation type="journal article" date="2022" name="Hortic Res">
        <title>The genome of Dioscorea zingiberensis sheds light on the biosynthesis, origin and evolution of the medicinally important diosgenin saponins.</title>
        <authorList>
            <person name="Li Y."/>
            <person name="Tan C."/>
            <person name="Li Z."/>
            <person name="Guo J."/>
            <person name="Li S."/>
            <person name="Chen X."/>
            <person name="Wang C."/>
            <person name="Dai X."/>
            <person name="Yang H."/>
            <person name="Song W."/>
            <person name="Hou L."/>
            <person name="Xu J."/>
            <person name="Tong Z."/>
            <person name="Xu A."/>
            <person name="Yuan X."/>
            <person name="Wang W."/>
            <person name="Yang Q."/>
            <person name="Chen L."/>
            <person name="Sun Z."/>
            <person name="Wang K."/>
            <person name="Pan B."/>
            <person name="Chen J."/>
            <person name="Bao Y."/>
            <person name="Liu F."/>
            <person name="Qi X."/>
            <person name="Gang D.R."/>
            <person name="Wen J."/>
            <person name="Li J."/>
        </authorList>
    </citation>
    <scope>NUCLEOTIDE SEQUENCE [LARGE SCALE GENOMIC DNA]</scope>
    <source>
        <strain evidence="9">Dzin_1.0</strain>
    </source>
</reference>
<organism evidence="9 10">
    <name type="scientific">Dioscorea zingiberensis</name>
    <dbReference type="NCBI Taxonomy" id="325984"/>
    <lineage>
        <taxon>Eukaryota</taxon>
        <taxon>Viridiplantae</taxon>
        <taxon>Streptophyta</taxon>
        <taxon>Embryophyta</taxon>
        <taxon>Tracheophyta</taxon>
        <taxon>Spermatophyta</taxon>
        <taxon>Magnoliopsida</taxon>
        <taxon>Liliopsida</taxon>
        <taxon>Dioscoreales</taxon>
        <taxon>Dioscoreaceae</taxon>
        <taxon>Dioscorea</taxon>
    </lineage>
</organism>
<feature type="transmembrane region" description="Helical" evidence="6">
    <location>
        <begin position="690"/>
        <end position="709"/>
    </location>
</feature>